<sequence length="75" mass="8645">MPSKLTRFLTAVAVNGNVIRVRQLDIVDIKPTTEGSCILTVERGITRMTYEVAEDAYSLRRRWNLPRSHDENTLR</sequence>
<name>A0AAX4QIN1_9CAUD</name>
<dbReference type="EMBL" id="PP438412">
    <property type="protein sequence ID" value="XAI95552.1"/>
    <property type="molecule type" value="Genomic_DNA"/>
</dbReference>
<evidence type="ECO:0000313" key="2">
    <source>
        <dbReference type="Proteomes" id="UP001459105"/>
    </source>
</evidence>
<protein>
    <submittedName>
        <fullName evidence="1">Uncharacterized protein</fullName>
    </submittedName>
</protein>
<dbReference type="Proteomes" id="UP001459105">
    <property type="component" value="Segment"/>
</dbReference>
<organism evidence="1 2">
    <name type="scientific">Microcystis phage Mvi-JY20</name>
    <dbReference type="NCBI Taxonomy" id="3128146"/>
    <lineage>
        <taxon>Viruses</taxon>
        <taxon>Duplodnaviria</taxon>
        <taxon>Heunggongvirae</taxon>
        <taxon>Uroviricota</taxon>
        <taxon>Caudoviricetes</taxon>
    </lineage>
</organism>
<accession>A0AAX4QIN1</accession>
<proteinExistence type="predicted"/>
<reference evidence="1" key="1">
    <citation type="submission" date="2024-03" db="EMBL/GenBank/DDBJ databases">
        <authorList>
            <person name="Lin W."/>
            <person name="Li D."/>
            <person name="Tong Y."/>
        </authorList>
    </citation>
    <scope>NUCLEOTIDE SEQUENCE</scope>
</reference>
<evidence type="ECO:0000313" key="1">
    <source>
        <dbReference type="EMBL" id="XAI95552.1"/>
    </source>
</evidence>